<evidence type="ECO:0000313" key="2">
    <source>
        <dbReference type="EMBL" id="KAF7432997.1"/>
    </source>
</evidence>
<reference evidence="2" key="1">
    <citation type="submission" date="2019-07" db="EMBL/GenBank/DDBJ databases">
        <authorList>
            <person name="Palmer J.M."/>
        </authorList>
    </citation>
    <scope>NUCLEOTIDE SEQUENCE</scope>
    <source>
        <strain evidence="2">PC9</strain>
    </source>
</reference>
<dbReference type="EMBL" id="JACETU010000003">
    <property type="protein sequence ID" value="KAF7432997.1"/>
    <property type="molecule type" value="Genomic_DNA"/>
</dbReference>
<evidence type="ECO:0000313" key="3">
    <source>
        <dbReference type="Proteomes" id="UP000623687"/>
    </source>
</evidence>
<protein>
    <submittedName>
        <fullName evidence="2">Uncharacterized protein</fullName>
    </submittedName>
</protein>
<sequence>MNSTTGSPANPRTGLRNRNNTGLGEPSIPAGGAESPTLTSSSETSPQHGTSPKLQLNDSMARSSFRTAVTVNPSTTRKIVVRSDPAMISCFDPVTEKELYDLWAPKG</sequence>
<dbReference type="VEuPathDB" id="FungiDB:PC9H_004941"/>
<feature type="compositionally biased region" description="Polar residues" evidence="1">
    <location>
        <begin position="47"/>
        <end position="59"/>
    </location>
</feature>
<dbReference type="OrthoDB" id="2669285at2759"/>
<feature type="region of interest" description="Disordered" evidence="1">
    <location>
        <begin position="1"/>
        <end position="59"/>
    </location>
</feature>
<comment type="caution">
    <text evidence="2">The sequence shown here is derived from an EMBL/GenBank/DDBJ whole genome shotgun (WGS) entry which is preliminary data.</text>
</comment>
<dbReference type="RefSeq" id="XP_036633024.1">
    <property type="nucleotide sequence ID" value="XM_036774522.1"/>
</dbReference>
<keyword evidence="3" id="KW-1185">Reference proteome</keyword>
<name>A0A8H7DTV4_PLEOS</name>
<dbReference type="GeneID" id="59374759"/>
<organism evidence="2 3">
    <name type="scientific">Pleurotus ostreatus</name>
    <name type="common">Oyster mushroom</name>
    <name type="synonym">White-rot fungus</name>
    <dbReference type="NCBI Taxonomy" id="5322"/>
    <lineage>
        <taxon>Eukaryota</taxon>
        <taxon>Fungi</taxon>
        <taxon>Dikarya</taxon>
        <taxon>Basidiomycota</taxon>
        <taxon>Agaricomycotina</taxon>
        <taxon>Agaricomycetes</taxon>
        <taxon>Agaricomycetidae</taxon>
        <taxon>Agaricales</taxon>
        <taxon>Pleurotineae</taxon>
        <taxon>Pleurotaceae</taxon>
        <taxon>Pleurotus</taxon>
    </lineage>
</organism>
<gene>
    <name evidence="2" type="ORF">PC9H_004941</name>
</gene>
<accession>A0A8H7DTV4</accession>
<proteinExistence type="predicted"/>
<dbReference type="Proteomes" id="UP000623687">
    <property type="component" value="Unassembled WGS sequence"/>
</dbReference>
<feature type="compositionally biased region" description="Polar residues" evidence="1">
    <location>
        <begin position="1"/>
        <end position="22"/>
    </location>
</feature>
<feature type="compositionally biased region" description="Low complexity" evidence="1">
    <location>
        <begin position="34"/>
        <end position="46"/>
    </location>
</feature>
<evidence type="ECO:0000256" key="1">
    <source>
        <dbReference type="SAM" id="MobiDB-lite"/>
    </source>
</evidence>
<dbReference type="AlphaFoldDB" id="A0A8H7DTV4"/>